<proteinExistence type="predicted"/>
<reference evidence="3" key="1">
    <citation type="submission" date="2021-03" db="EMBL/GenBank/DDBJ databases">
        <title>Acanthopleuribacteraceae sp. M133.</title>
        <authorList>
            <person name="Wang G."/>
        </authorList>
    </citation>
    <scope>NUCLEOTIDE SEQUENCE</scope>
    <source>
        <strain evidence="3">M133</strain>
    </source>
</reference>
<organism evidence="3 4">
    <name type="scientific">Sulfidibacter corallicola</name>
    <dbReference type="NCBI Taxonomy" id="2818388"/>
    <lineage>
        <taxon>Bacteria</taxon>
        <taxon>Pseudomonadati</taxon>
        <taxon>Acidobacteriota</taxon>
        <taxon>Holophagae</taxon>
        <taxon>Acanthopleuribacterales</taxon>
        <taxon>Acanthopleuribacteraceae</taxon>
        <taxon>Sulfidibacter</taxon>
    </lineage>
</organism>
<evidence type="ECO:0000259" key="2">
    <source>
        <dbReference type="Pfam" id="PF01058"/>
    </source>
</evidence>
<dbReference type="InterPro" id="IPR006137">
    <property type="entry name" value="NADH_UbQ_OxRdtase-like_20kDa"/>
</dbReference>
<dbReference type="RefSeq" id="WP_237383743.1">
    <property type="nucleotide sequence ID" value="NZ_CP071793.1"/>
</dbReference>
<dbReference type="Proteomes" id="UP000663929">
    <property type="component" value="Chromosome"/>
</dbReference>
<dbReference type="SUPFAM" id="SSF56770">
    <property type="entry name" value="HydA/Nqo6-like"/>
    <property type="match status" value="1"/>
</dbReference>
<protein>
    <recommendedName>
        <fullName evidence="2">NADH:ubiquinone oxidoreductase-like 20kDa subunit domain-containing protein</fullName>
    </recommendedName>
</protein>
<sequence length="266" mass="29209">MSEPAKRPSLAVWKFASCDGCQLSLLDCEDELLAVAGAVDIAHFLEASREVKPGPYDLSLVEGSITTPHDAERIRFVRAQSRFLVTIGACATSGGVQALRNFADVDEYLSIVYAHPEYIQTLATSTPIADHVKVDFELRGCPIDKRQLLEVITAFLHGARPRLPAESVCMSCKRRGNPCIMVLRGEPCLGPLTHEGCGALCPTYNRACYGCFGPKPFPNTGSFTDWCLGRGSLTRPEAVRLFRTFNANAPAFETESRRHEDQNDQS</sequence>
<accession>A0A8A4TWS0</accession>
<dbReference type="Gene3D" id="3.40.50.700">
    <property type="entry name" value="NADH:ubiquinone oxidoreductase-like, 20kDa subunit"/>
    <property type="match status" value="1"/>
</dbReference>
<name>A0A8A4TWS0_SULCO</name>
<dbReference type="AlphaFoldDB" id="A0A8A4TWS0"/>
<evidence type="ECO:0000313" key="4">
    <source>
        <dbReference type="Proteomes" id="UP000663929"/>
    </source>
</evidence>
<evidence type="ECO:0000256" key="1">
    <source>
        <dbReference type="ARBA" id="ARBA00023002"/>
    </source>
</evidence>
<feature type="domain" description="NADH:ubiquinone oxidoreductase-like 20kDa subunit" evidence="2">
    <location>
        <begin position="18"/>
        <end position="154"/>
    </location>
</feature>
<keyword evidence="4" id="KW-1185">Reference proteome</keyword>
<evidence type="ECO:0000313" key="3">
    <source>
        <dbReference type="EMBL" id="QTD53641.1"/>
    </source>
</evidence>
<dbReference type="Pfam" id="PF01058">
    <property type="entry name" value="Oxidored_q6"/>
    <property type="match status" value="1"/>
</dbReference>
<dbReference type="KEGG" id="scor:J3U87_14400"/>
<dbReference type="InterPro" id="IPR051349">
    <property type="entry name" value="Hydrogenase_assoc-protein"/>
</dbReference>
<dbReference type="InterPro" id="IPR037024">
    <property type="entry name" value="NiFe_Hase_small_N_sf"/>
</dbReference>
<keyword evidence="1" id="KW-0560">Oxidoreductase</keyword>
<dbReference type="EMBL" id="CP071793">
    <property type="protein sequence ID" value="QTD53641.1"/>
    <property type="molecule type" value="Genomic_DNA"/>
</dbReference>
<dbReference type="GO" id="GO:0051536">
    <property type="term" value="F:iron-sulfur cluster binding"/>
    <property type="evidence" value="ECO:0007669"/>
    <property type="project" value="InterPro"/>
</dbReference>
<dbReference type="PANTHER" id="PTHR42845:SF3">
    <property type="entry name" value="CYTOSOLIC NIFE-HYDROGENASE, DELTA SUBUNIT"/>
    <property type="match status" value="1"/>
</dbReference>
<gene>
    <name evidence="3" type="ORF">J3U87_14400</name>
</gene>
<dbReference type="PANTHER" id="PTHR42845">
    <property type="entry name" value="COENZYME F420-REDUCING HYDROGENASE, GAMMA SUBUNIT"/>
    <property type="match status" value="1"/>
</dbReference>
<dbReference type="GO" id="GO:0016491">
    <property type="term" value="F:oxidoreductase activity"/>
    <property type="evidence" value="ECO:0007669"/>
    <property type="project" value="UniProtKB-KW"/>
</dbReference>